<evidence type="ECO:0000313" key="2">
    <source>
        <dbReference type="Proteomes" id="UP000295055"/>
    </source>
</evidence>
<dbReference type="Proteomes" id="UP000295055">
    <property type="component" value="Unassembled WGS sequence"/>
</dbReference>
<sequence>MNIATRLRYEGYKKGFAQGFVEGFEEEFTVGLQTALKVGKAICQQEITLNALQLGLNIETISKITELSLNEIQALMDRPSTIASCEAKRLSIINTAG</sequence>
<protein>
    <submittedName>
        <fullName evidence="1">Uncharacterized protein</fullName>
    </submittedName>
</protein>
<proteinExistence type="predicted"/>
<dbReference type="EMBL" id="SMAS01000006">
    <property type="protein sequence ID" value="TCT32935.1"/>
    <property type="molecule type" value="Genomic_DNA"/>
</dbReference>
<gene>
    <name evidence="1" type="ORF">EC835_106261</name>
</gene>
<reference evidence="1 2" key="1">
    <citation type="submission" date="2019-03" db="EMBL/GenBank/DDBJ databases">
        <title>Genomic analyses of the natural microbiome of Caenorhabditis elegans.</title>
        <authorList>
            <person name="Samuel B."/>
        </authorList>
    </citation>
    <scope>NUCLEOTIDE SEQUENCE [LARGE SCALE GENOMIC DNA]</scope>
    <source>
        <strain evidence="1 2">JUb102</strain>
    </source>
</reference>
<comment type="caution">
    <text evidence="1">The sequence shown here is derived from an EMBL/GenBank/DDBJ whole genome shotgun (WGS) entry which is preliminary data.</text>
</comment>
<evidence type="ECO:0000313" key="1">
    <source>
        <dbReference type="EMBL" id="TCT32935.1"/>
    </source>
</evidence>
<organism evidence="1 2">
    <name type="scientific">Providencia alcalifaciens</name>
    <dbReference type="NCBI Taxonomy" id="126385"/>
    <lineage>
        <taxon>Bacteria</taxon>
        <taxon>Pseudomonadati</taxon>
        <taxon>Pseudomonadota</taxon>
        <taxon>Gammaproteobacteria</taxon>
        <taxon>Enterobacterales</taxon>
        <taxon>Morganellaceae</taxon>
        <taxon>Providencia</taxon>
    </lineage>
</organism>
<name>A0A4R3NPH5_9GAMM</name>
<dbReference type="AlphaFoldDB" id="A0A4R3NPH5"/>
<dbReference type="RefSeq" id="WP_132496634.1">
    <property type="nucleotide sequence ID" value="NZ_SMAS01000006.1"/>
</dbReference>
<accession>A0A4R3NPH5</accession>